<dbReference type="InterPro" id="IPR027417">
    <property type="entry name" value="P-loop_NTPase"/>
</dbReference>
<organism evidence="11">
    <name type="scientific">Cucumis melo</name>
    <name type="common">Muskmelon</name>
    <dbReference type="NCBI Taxonomy" id="3656"/>
    <lineage>
        <taxon>Eukaryota</taxon>
        <taxon>Viridiplantae</taxon>
        <taxon>Streptophyta</taxon>
        <taxon>Embryophyta</taxon>
        <taxon>Tracheophyta</taxon>
        <taxon>Spermatophyta</taxon>
        <taxon>Magnoliopsida</taxon>
        <taxon>eudicotyledons</taxon>
        <taxon>Gunneridae</taxon>
        <taxon>Pentapetalae</taxon>
        <taxon>rosids</taxon>
        <taxon>fabids</taxon>
        <taxon>Cucurbitales</taxon>
        <taxon>Cucurbitaceae</taxon>
        <taxon>Benincaseae</taxon>
        <taxon>Cucumis</taxon>
    </lineage>
</organism>
<evidence type="ECO:0000256" key="7">
    <source>
        <dbReference type="PROSITE-ProRule" id="PRU00283"/>
    </source>
</evidence>
<dbReference type="GO" id="GO:0005874">
    <property type="term" value="C:microtubule"/>
    <property type="evidence" value="ECO:0007669"/>
    <property type="project" value="UniProtKB-KW"/>
</dbReference>
<evidence type="ECO:0000256" key="9">
    <source>
        <dbReference type="SAM" id="MobiDB-lite"/>
    </source>
</evidence>
<keyword evidence="2 7" id="KW-0547">Nucleotide-binding</keyword>
<name>A0A9I9CQ69_CUCME</name>
<dbReference type="GO" id="GO:0055046">
    <property type="term" value="P:microgametogenesis"/>
    <property type="evidence" value="ECO:0007669"/>
    <property type="project" value="UniProtKB-ARBA"/>
</dbReference>
<dbReference type="GO" id="GO:0009524">
    <property type="term" value="C:phragmoplast"/>
    <property type="evidence" value="ECO:0007669"/>
    <property type="project" value="UniProtKB-ARBA"/>
</dbReference>
<dbReference type="GO" id="GO:0007018">
    <property type="term" value="P:microtubule-based movement"/>
    <property type="evidence" value="ECO:0007669"/>
    <property type="project" value="InterPro"/>
</dbReference>
<dbReference type="GO" id="GO:0005524">
    <property type="term" value="F:ATP binding"/>
    <property type="evidence" value="ECO:0007669"/>
    <property type="project" value="UniProtKB-UniRule"/>
</dbReference>
<feature type="domain" description="Kinesin motor" evidence="10">
    <location>
        <begin position="146"/>
        <end position="482"/>
    </location>
</feature>
<evidence type="ECO:0000256" key="5">
    <source>
        <dbReference type="ARBA" id="ARBA00023175"/>
    </source>
</evidence>
<evidence type="ECO:0000256" key="1">
    <source>
        <dbReference type="ARBA" id="ARBA00022701"/>
    </source>
</evidence>
<evidence type="ECO:0000256" key="3">
    <source>
        <dbReference type="ARBA" id="ARBA00022840"/>
    </source>
</evidence>
<feature type="coiled-coil region" evidence="8">
    <location>
        <begin position="1095"/>
        <end position="1182"/>
    </location>
</feature>
<dbReference type="Pfam" id="PF00225">
    <property type="entry name" value="Kinesin"/>
    <property type="match status" value="1"/>
</dbReference>
<evidence type="ECO:0000256" key="4">
    <source>
        <dbReference type="ARBA" id="ARBA00023054"/>
    </source>
</evidence>
<dbReference type="EnsemblPlants" id="MELO3C006790.2.1">
    <property type="protein sequence ID" value="MELO3C006790.2.1"/>
    <property type="gene ID" value="MELO3C006790.2"/>
</dbReference>
<keyword evidence="5 7" id="KW-0505">Motor protein</keyword>
<comment type="similarity">
    <text evidence="6">Belongs to the TRAFAC class myosin-kinesin ATPase superfamily. Kinesin family. KIN-12 subfamily.</text>
</comment>
<accession>A0A9I9CQ69</accession>
<dbReference type="GO" id="GO:0007112">
    <property type="term" value="P:male meiosis cytokinesis"/>
    <property type="evidence" value="ECO:0007669"/>
    <property type="project" value="UniProtKB-ARBA"/>
</dbReference>
<dbReference type="InterPro" id="IPR044986">
    <property type="entry name" value="KIF15/KIN-12"/>
</dbReference>
<dbReference type="PROSITE" id="PS50067">
    <property type="entry name" value="KINESIN_MOTOR_2"/>
    <property type="match status" value="1"/>
</dbReference>
<evidence type="ECO:0000256" key="8">
    <source>
        <dbReference type="SAM" id="Coils"/>
    </source>
</evidence>
<keyword evidence="3 7" id="KW-0067">ATP-binding</keyword>
<dbReference type="PANTHER" id="PTHR37739:SF16">
    <property type="entry name" value="KINESIN-LIKE PROTEIN"/>
    <property type="match status" value="1"/>
</dbReference>
<feature type="binding site" evidence="7">
    <location>
        <begin position="213"/>
        <end position="220"/>
    </location>
    <ligand>
        <name>ATP</name>
        <dbReference type="ChEBI" id="CHEBI:30616"/>
    </ligand>
</feature>
<protein>
    <recommendedName>
        <fullName evidence="10">Kinesin motor domain-containing protein</fullName>
    </recommendedName>
</protein>
<dbReference type="Gene3D" id="3.40.850.10">
    <property type="entry name" value="Kinesin motor domain"/>
    <property type="match status" value="1"/>
</dbReference>
<sequence>MKHFMQPRNPILRDTHLADQPPSSSPSPNGAGIKGGRPPRKPKSSSKENAPPSDLNSMVPDSKPSPAKLKSPLPPRPPSSNPLKRKLSMEAVPENSIPGLSDSGVKLSGLTDVLCSFNKLLGGNASVSCSVCMSFGISDMRCVVENLKVVVRMRPPCKDRDEGDNIVQNVTGDSLSINGQTFTFDALDIFQLVGEPLVENCMAGFNSSVFAYGQTGSGKTYTMWGPANALSDDNLLSEQKGLTPRVFERLFARIKEEEVKHTDKLLKYQCYCSLLEVGQQLPSAIYNEQITDLLDPNQRNLQIREDVKSGVYVENLTEECVSTMADVTRLLMKGLSNRRTGATSVNSESSRSHTVFTCVVESRSKRLADGLSSFKTSRINLVDLAGSERQKLTGAAGERLKEAGNINRSLSQLGNLINILAEISQTGKQRHIPYRDSRLTFLLQESLGGNAKLAMVCAISPSQSCKSESFSTLRFAQRAKAIKNKAVVNEVMQDDVNHLREVIRQLRDELHRLKSNGNTLNDTNGGHSAAWIRRSLSLLKSSISRPMALPHVDDDGDEEMEIDEEAVEKLCDQLDKQNTGSEDSEGKQAEIVQSGSSIALEGMQLTKFQPCASGSESKNENSDDIDVNMEDETSAQDEVMIVGSTEEPVYDTPVCSVADVPNHCSLETENQITTDLCDQILIGEPSDNSTMNSSMERVKSGELKISGDVPLCTSSEPLSGFQATKCELDTLNNSSNGILSCVSPPGLSIVPCDVSPVLKSPTPSVSPRISESRKSLRTSTMLSASQKDLQAETKLGGANVLTLLPTQSKNAGVTTEQLAASIRNGLEIIDSCRQSSALRRSSFRFSYKPAEKVNVPINKIDVGVQTSCDDEAAVENLVMCTSCKIRKQLEVREEDGSSDLQLVPVDGTDSAEKSRIQVPKAVEKVLAGAIRREMALEEYCNKQAFDISQLNRLVQQYKHERECNAVLGQAREDKILRLESLMDGVLPTEEFMEEELLSLTHEHKILKEKYENHPEVLQNRIELKKVQDELQSYRNFYDLGEREVLMEEIQDLRSQLQYYIDSPSASLRKQNSVLQLTYSEPTVAPPLGAIPESTEESAEEKLEQERARWSEEESKWISLAEELRSELEASRLLADKRKREFEAEKKCAEELEEAMQMAMAGHARLLEQYADLEEKHMQLLLRHRKIQDGIGDVKRAASRAGVKGAESKFINALAAEISALKVERERERRYLRDENKGLQAQLRDTAEAVQAAGELLVRLKEAEEGVAAAKMRAIEAEQEAEKAYKQIDKLKQKHEKEISALNALMADSRLPKEAIQPAYDDEISKAKYDMDESHDQRWREEFEPFYNGEDGELPKLSEPSWFSGYDRCNI</sequence>
<dbReference type="Gramene" id="MELO3C006790.2.1">
    <property type="protein sequence ID" value="MELO3C006790.2.1"/>
    <property type="gene ID" value="MELO3C006790.2"/>
</dbReference>
<feature type="coiled-coil region" evidence="8">
    <location>
        <begin position="489"/>
        <end position="523"/>
    </location>
</feature>
<dbReference type="SMART" id="SM00129">
    <property type="entry name" value="KISc"/>
    <property type="match status" value="1"/>
</dbReference>
<dbReference type="GO" id="GO:0008017">
    <property type="term" value="F:microtubule binding"/>
    <property type="evidence" value="ECO:0007669"/>
    <property type="project" value="InterPro"/>
</dbReference>
<evidence type="ECO:0000256" key="6">
    <source>
        <dbReference type="ARBA" id="ARBA00034488"/>
    </source>
</evidence>
<keyword evidence="1" id="KW-0493">Microtubule</keyword>
<dbReference type="InterPro" id="IPR019821">
    <property type="entry name" value="Kinesin_motor_CS"/>
</dbReference>
<evidence type="ECO:0000313" key="11">
    <source>
        <dbReference type="EnsemblPlants" id="MELO3C006790.2.1"/>
    </source>
</evidence>
<dbReference type="SUPFAM" id="SSF52540">
    <property type="entry name" value="P-loop containing nucleoside triphosphate hydrolases"/>
    <property type="match status" value="1"/>
</dbReference>
<evidence type="ECO:0000259" key="10">
    <source>
        <dbReference type="PROSITE" id="PS50067"/>
    </source>
</evidence>
<dbReference type="GO" id="GO:0003777">
    <property type="term" value="F:microtubule motor activity"/>
    <property type="evidence" value="ECO:0007669"/>
    <property type="project" value="InterPro"/>
</dbReference>
<proteinExistence type="inferred from homology"/>
<dbReference type="InterPro" id="IPR036961">
    <property type="entry name" value="Kinesin_motor_dom_sf"/>
</dbReference>
<dbReference type="PROSITE" id="PS00411">
    <property type="entry name" value="KINESIN_MOTOR_1"/>
    <property type="match status" value="1"/>
</dbReference>
<evidence type="ECO:0000256" key="2">
    <source>
        <dbReference type="ARBA" id="ARBA00022741"/>
    </source>
</evidence>
<feature type="region of interest" description="Disordered" evidence="9">
    <location>
        <begin position="1"/>
        <end position="84"/>
    </location>
</feature>
<feature type="coiled-coil region" evidence="8">
    <location>
        <begin position="1259"/>
        <end position="1307"/>
    </location>
</feature>
<dbReference type="PANTHER" id="PTHR37739">
    <property type="entry name" value="KINESIN-LIKE PROTEIN KIN-12D"/>
    <property type="match status" value="1"/>
</dbReference>
<dbReference type="InterPro" id="IPR001752">
    <property type="entry name" value="Kinesin_motor_dom"/>
</dbReference>
<keyword evidence="4 8" id="KW-0175">Coiled coil</keyword>
<dbReference type="GO" id="GO:0080175">
    <property type="term" value="P:phragmoplast microtubule organization"/>
    <property type="evidence" value="ECO:0007669"/>
    <property type="project" value="UniProtKB-ARBA"/>
</dbReference>
<feature type="compositionally biased region" description="Low complexity" evidence="9">
    <location>
        <begin position="60"/>
        <end position="71"/>
    </location>
</feature>
<dbReference type="FunFam" id="3.40.850.10:FF:000052">
    <property type="entry name" value="Kinesin-like protein KIN-12F"/>
    <property type="match status" value="1"/>
</dbReference>
<reference evidence="11" key="1">
    <citation type="submission" date="2023-03" db="UniProtKB">
        <authorList>
            <consortium name="EnsemblPlants"/>
        </authorList>
    </citation>
    <scope>IDENTIFICATION</scope>
</reference>
<dbReference type="PRINTS" id="PR00380">
    <property type="entry name" value="KINESINHEAVY"/>
</dbReference>